<dbReference type="SUPFAM" id="SSF48576">
    <property type="entry name" value="Terpenoid synthases"/>
    <property type="match status" value="1"/>
</dbReference>
<evidence type="ECO:0000256" key="10">
    <source>
        <dbReference type="ARBA" id="ARBA00022842"/>
    </source>
</evidence>
<dbReference type="SFLD" id="SFLDG01017">
    <property type="entry name" value="Polyprenyl_Transferase_Like"/>
    <property type="match status" value="1"/>
</dbReference>
<gene>
    <name evidence="14" type="ORF">LOTGIDRAFT_214193</name>
</gene>
<evidence type="ECO:0000256" key="8">
    <source>
        <dbReference type="ARBA" id="ARBA00022679"/>
    </source>
</evidence>
<keyword evidence="7" id="KW-0444">Lipid biosynthesis</keyword>
<dbReference type="EMBL" id="KB201305">
    <property type="protein sequence ID" value="ESO97346.1"/>
    <property type="molecule type" value="Genomic_DNA"/>
</dbReference>
<name>V4AUC8_LOTGI</name>
<dbReference type="STRING" id="225164.V4AUC8"/>
<evidence type="ECO:0000256" key="3">
    <source>
        <dbReference type="ARBA" id="ARBA00005035"/>
    </source>
</evidence>
<dbReference type="PROSITE" id="PS00444">
    <property type="entry name" value="POLYPRENYL_SYNTHASE_2"/>
    <property type="match status" value="1"/>
</dbReference>
<evidence type="ECO:0000256" key="12">
    <source>
        <dbReference type="ARBA" id="ARBA00034546"/>
    </source>
</evidence>
<evidence type="ECO:0000256" key="2">
    <source>
        <dbReference type="ARBA" id="ARBA00004932"/>
    </source>
</evidence>
<evidence type="ECO:0000256" key="9">
    <source>
        <dbReference type="ARBA" id="ARBA00022723"/>
    </source>
</evidence>
<dbReference type="GO" id="GO:0004161">
    <property type="term" value="F:dimethylallyltranstransferase activity"/>
    <property type="evidence" value="ECO:0007669"/>
    <property type="project" value="UniProtKB-EC"/>
</dbReference>
<protein>
    <recommendedName>
        <fullName evidence="12">Farnesyl pyrophosphate synthase</fullName>
        <ecNumber evidence="6">2.5.1.1</ecNumber>
        <ecNumber evidence="5">2.5.1.10</ecNumber>
    </recommendedName>
</protein>
<dbReference type="GO" id="GO:0005737">
    <property type="term" value="C:cytoplasm"/>
    <property type="evidence" value="ECO:0007669"/>
    <property type="project" value="TreeGrafter"/>
</dbReference>
<evidence type="ECO:0000256" key="7">
    <source>
        <dbReference type="ARBA" id="ARBA00022516"/>
    </source>
</evidence>
<dbReference type="OMA" id="EDCTWQR"/>
<dbReference type="InterPro" id="IPR039702">
    <property type="entry name" value="FPS1-like"/>
</dbReference>
<dbReference type="Proteomes" id="UP000030746">
    <property type="component" value="Unassembled WGS sequence"/>
</dbReference>
<dbReference type="Gene3D" id="1.10.600.10">
    <property type="entry name" value="Farnesyl Diphosphate Synthase"/>
    <property type="match status" value="1"/>
</dbReference>
<dbReference type="GeneID" id="20246478"/>
<dbReference type="RefSeq" id="XP_009051946.1">
    <property type="nucleotide sequence ID" value="XM_009053698.1"/>
</dbReference>
<dbReference type="EC" id="2.5.1.10" evidence="5"/>
<evidence type="ECO:0000256" key="11">
    <source>
        <dbReference type="ARBA" id="ARBA00023098"/>
    </source>
</evidence>
<dbReference type="KEGG" id="lgi:LOTGIDRAFT_214193"/>
<dbReference type="CTD" id="20246478"/>
<dbReference type="InterPro" id="IPR000092">
    <property type="entry name" value="Polyprenyl_synt"/>
</dbReference>
<organism evidence="14 15">
    <name type="scientific">Lottia gigantea</name>
    <name type="common">Giant owl limpet</name>
    <dbReference type="NCBI Taxonomy" id="225164"/>
    <lineage>
        <taxon>Eukaryota</taxon>
        <taxon>Metazoa</taxon>
        <taxon>Spiralia</taxon>
        <taxon>Lophotrochozoa</taxon>
        <taxon>Mollusca</taxon>
        <taxon>Gastropoda</taxon>
        <taxon>Patellogastropoda</taxon>
        <taxon>Lottioidea</taxon>
        <taxon>Lottiidae</taxon>
        <taxon>Lottia</taxon>
    </lineage>
</organism>
<dbReference type="GO" id="GO:0004337">
    <property type="term" value="F:(2E,6E)-farnesyl diphosphate synthase activity"/>
    <property type="evidence" value="ECO:0007669"/>
    <property type="project" value="UniProtKB-EC"/>
</dbReference>
<keyword evidence="9" id="KW-0479">Metal-binding</keyword>
<dbReference type="EC" id="2.5.1.1" evidence="6"/>
<evidence type="ECO:0000313" key="15">
    <source>
        <dbReference type="Proteomes" id="UP000030746"/>
    </source>
</evidence>
<dbReference type="OrthoDB" id="10257492at2759"/>
<keyword evidence="10" id="KW-0460">Magnesium</keyword>
<dbReference type="PANTHER" id="PTHR11525">
    <property type="entry name" value="FARNESYL-PYROPHOSPHATE SYNTHETASE"/>
    <property type="match status" value="1"/>
</dbReference>
<evidence type="ECO:0000256" key="13">
    <source>
        <dbReference type="RuleBase" id="RU004466"/>
    </source>
</evidence>
<dbReference type="InterPro" id="IPR008949">
    <property type="entry name" value="Isoprenoid_synthase_dom_sf"/>
</dbReference>
<dbReference type="GO" id="GO:0046872">
    <property type="term" value="F:metal ion binding"/>
    <property type="evidence" value="ECO:0007669"/>
    <property type="project" value="UniProtKB-KW"/>
</dbReference>
<accession>V4AUC8</accession>
<evidence type="ECO:0000313" key="14">
    <source>
        <dbReference type="EMBL" id="ESO97346.1"/>
    </source>
</evidence>
<sequence>MAVNGTNEETKKSRSVIELEKFDALFPSLVEDIKNIGMKDAHVALVMDKMQEVIEYNVPFGKKNRGMAVVLSFYQLAQNPTDDDIRRARILGWCIEFFQAFSLMVDDMLDSSITRRCKPCWYKRENVGLLAINDSYFLESAMYFLLKKHFRDQPYYVHLLELFHDITQLTVTGECLDLITSRPESKIDFTNFTIDRYNTIVKWKTAYYSFYLPVAMAMYMAGISDDESHNTAKSILLKMGHFFQVQDDYLDCFGAPEVIGKIGTDIQDNKCSWLVVQALQRVTPEQRQVLQENYAQNDEEKIEKVKKLYRDLNLSQVYQDYEEKSYQELMNLIEKSSGNLPKQMFIAFAMKIYKRKK</sequence>
<comment type="similarity">
    <text evidence="4 13">Belongs to the FPP/GGPP synthase family.</text>
</comment>
<dbReference type="AlphaFoldDB" id="V4AUC8"/>
<comment type="pathway">
    <text evidence="3">Isoprenoid biosynthesis; farnesyl diphosphate biosynthesis; farnesyl diphosphate from geranyl diphosphate and isopentenyl diphosphate: step 1/1.</text>
</comment>
<reference evidence="14 15" key="1">
    <citation type="journal article" date="2013" name="Nature">
        <title>Insights into bilaterian evolution from three spiralian genomes.</title>
        <authorList>
            <person name="Simakov O."/>
            <person name="Marletaz F."/>
            <person name="Cho S.J."/>
            <person name="Edsinger-Gonzales E."/>
            <person name="Havlak P."/>
            <person name="Hellsten U."/>
            <person name="Kuo D.H."/>
            <person name="Larsson T."/>
            <person name="Lv J."/>
            <person name="Arendt D."/>
            <person name="Savage R."/>
            <person name="Osoegawa K."/>
            <person name="de Jong P."/>
            <person name="Grimwood J."/>
            <person name="Chapman J.A."/>
            <person name="Shapiro H."/>
            <person name="Aerts A."/>
            <person name="Otillar R.P."/>
            <person name="Terry A.Y."/>
            <person name="Boore J.L."/>
            <person name="Grigoriev I.V."/>
            <person name="Lindberg D.R."/>
            <person name="Seaver E.C."/>
            <person name="Weisblat D.A."/>
            <person name="Putnam N.H."/>
            <person name="Rokhsar D.S."/>
        </authorList>
    </citation>
    <scope>NUCLEOTIDE SEQUENCE [LARGE SCALE GENOMIC DNA]</scope>
</reference>
<dbReference type="PANTHER" id="PTHR11525:SF0">
    <property type="entry name" value="FARNESYL PYROPHOSPHATE SYNTHASE"/>
    <property type="match status" value="1"/>
</dbReference>
<dbReference type="InterPro" id="IPR033749">
    <property type="entry name" value="Polyprenyl_synt_CS"/>
</dbReference>
<keyword evidence="11" id="KW-0443">Lipid metabolism</keyword>
<comment type="cofactor">
    <cofactor evidence="1">
        <name>Mg(2+)</name>
        <dbReference type="ChEBI" id="CHEBI:18420"/>
    </cofactor>
</comment>
<proteinExistence type="inferred from homology"/>
<dbReference type="GO" id="GO:0045337">
    <property type="term" value="P:farnesyl diphosphate biosynthetic process"/>
    <property type="evidence" value="ECO:0007669"/>
    <property type="project" value="TreeGrafter"/>
</dbReference>
<evidence type="ECO:0000256" key="5">
    <source>
        <dbReference type="ARBA" id="ARBA00012439"/>
    </source>
</evidence>
<comment type="pathway">
    <text evidence="2">Isoprenoid biosynthesis; geranyl diphosphate biosynthesis; geranyl diphosphate from dimethylallyl diphosphate and isopentenyl diphosphate: step 1/1.</text>
</comment>
<dbReference type="HOGENOM" id="CLU_028376_0_1_1"/>
<evidence type="ECO:0000256" key="1">
    <source>
        <dbReference type="ARBA" id="ARBA00001946"/>
    </source>
</evidence>
<dbReference type="SFLD" id="SFLDS00005">
    <property type="entry name" value="Isoprenoid_Synthase_Type_I"/>
    <property type="match status" value="1"/>
</dbReference>
<dbReference type="FunFam" id="1.10.600.10:FF:000006">
    <property type="entry name" value="Farnesyl pyrophosphate synthase"/>
    <property type="match status" value="1"/>
</dbReference>
<dbReference type="Pfam" id="PF00348">
    <property type="entry name" value="polyprenyl_synt"/>
    <property type="match status" value="1"/>
</dbReference>
<keyword evidence="8 13" id="KW-0808">Transferase</keyword>
<keyword evidence="15" id="KW-1185">Reference proteome</keyword>
<evidence type="ECO:0000256" key="6">
    <source>
        <dbReference type="ARBA" id="ARBA00012833"/>
    </source>
</evidence>
<dbReference type="CDD" id="cd00685">
    <property type="entry name" value="Trans_IPPS_HT"/>
    <property type="match status" value="1"/>
</dbReference>
<evidence type="ECO:0000256" key="4">
    <source>
        <dbReference type="ARBA" id="ARBA00006706"/>
    </source>
</evidence>